<comment type="subcellular location">
    <subcellularLocation>
        <location evidence="1">Cytoplasm</location>
    </subcellularLocation>
</comment>
<dbReference type="NCBIfam" id="TIGR00594">
    <property type="entry name" value="polc"/>
    <property type="match status" value="1"/>
</dbReference>
<comment type="catalytic activity">
    <reaction evidence="8">
        <text>DNA(n) + a 2'-deoxyribonucleoside 5'-triphosphate = DNA(n+1) + diphosphate</text>
        <dbReference type="Rhea" id="RHEA:22508"/>
        <dbReference type="Rhea" id="RHEA-COMP:17339"/>
        <dbReference type="Rhea" id="RHEA-COMP:17340"/>
        <dbReference type="ChEBI" id="CHEBI:33019"/>
        <dbReference type="ChEBI" id="CHEBI:61560"/>
        <dbReference type="ChEBI" id="CHEBI:173112"/>
        <dbReference type="EC" id="2.7.7.7"/>
    </reaction>
</comment>
<dbReference type="Pfam" id="PF14579">
    <property type="entry name" value="HHH_6"/>
    <property type="match status" value="1"/>
</dbReference>
<dbReference type="EC" id="2.7.7.7" evidence="2"/>
<dbReference type="InterPro" id="IPR016195">
    <property type="entry name" value="Pol/histidinol_Pase-like"/>
</dbReference>
<evidence type="ECO:0000259" key="9">
    <source>
        <dbReference type="SMART" id="SM00481"/>
    </source>
</evidence>
<dbReference type="InterPro" id="IPR012340">
    <property type="entry name" value="NA-bd_OB-fold"/>
</dbReference>
<evidence type="ECO:0000256" key="6">
    <source>
        <dbReference type="ARBA" id="ARBA00022705"/>
    </source>
</evidence>
<dbReference type="Gene3D" id="1.10.10.1600">
    <property type="entry name" value="Bacterial DNA polymerase III alpha subunit, thumb domain"/>
    <property type="match status" value="1"/>
</dbReference>
<dbReference type="GO" id="GO:0003887">
    <property type="term" value="F:DNA-directed DNA polymerase activity"/>
    <property type="evidence" value="ECO:0007669"/>
    <property type="project" value="UniProtKB-KW"/>
</dbReference>
<proteinExistence type="predicted"/>
<dbReference type="SMART" id="SM00481">
    <property type="entry name" value="POLIIIAc"/>
    <property type="match status" value="1"/>
</dbReference>
<evidence type="ECO:0000256" key="7">
    <source>
        <dbReference type="ARBA" id="ARBA00022932"/>
    </source>
</evidence>
<organism evidence="10 11">
    <name type="scientific">Candidatus Roizmanbacteria bacterium RIFOXYD1_FULL_38_12</name>
    <dbReference type="NCBI Taxonomy" id="1802093"/>
    <lineage>
        <taxon>Bacteria</taxon>
        <taxon>Candidatus Roizmaniibacteriota</taxon>
    </lineage>
</organism>
<dbReference type="PANTHER" id="PTHR32294:SF0">
    <property type="entry name" value="DNA POLYMERASE III SUBUNIT ALPHA"/>
    <property type="match status" value="1"/>
</dbReference>
<keyword evidence="6" id="KW-0235">DNA replication</keyword>
<evidence type="ECO:0000256" key="4">
    <source>
        <dbReference type="ARBA" id="ARBA00022679"/>
    </source>
</evidence>
<dbReference type="InterPro" id="IPR003141">
    <property type="entry name" value="Pol/His_phosphatase_N"/>
</dbReference>
<dbReference type="EMBL" id="MGBR01000001">
    <property type="protein sequence ID" value="OGK73574.1"/>
    <property type="molecule type" value="Genomic_DNA"/>
</dbReference>
<reference evidence="10 11" key="1">
    <citation type="journal article" date="2016" name="Nat. Commun.">
        <title>Thousands of microbial genomes shed light on interconnected biogeochemical processes in an aquifer system.</title>
        <authorList>
            <person name="Anantharaman K."/>
            <person name="Brown C.T."/>
            <person name="Hug L.A."/>
            <person name="Sharon I."/>
            <person name="Castelle C.J."/>
            <person name="Probst A.J."/>
            <person name="Thomas B.C."/>
            <person name="Singh A."/>
            <person name="Wilkins M.J."/>
            <person name="Karaoz U."/>
            <person name="Brodie E.L."/>
            <person name="Williams K.H."/>
            <person name="Hubbard S.S."/>
            <person name="Banfield J.F."/>
        </authorList>
    </citation>
    <scope>NUCLEOTIDE SEQUENCE [LARGE SCALE GENOMIC DNA]</scope>
</reference>
<evidence type="ECO:0000256" key="8">
    <source>
        <dbReference type="ARBA" id="ARBA00049244"/>
    </source>
</evidence>
<dbReference type="Gene3D" id="1.10.150.870">
    <property type="match status" value="1"/>
</dbReference>
<comment type="caution">
    <text evidence="10">The sequence shown here is derived from an EMBL/GenBank/DDBJ whole genome shotgun (WGS) entry which is preliminary data.</text>
</comment>
<dbReference type="GO" id="GO:0008408">
    <property type="term" value="F:3'-5' exonuclease activity"/>
    <property type="evidence" value="ECO:0007669"/>
    <property type="project" value="InterPro"/>
</dbReference>
<dbReference type="NCBIfam" id="NF004226">
    <property type="entry name" value="PRK05673.1"/>
    <property type="match status" value="1"/>
</dbReference>
<dbReference type="InterPro" id="IPR029460">
    <property type="entry name" value="DNAPol_HHH"/>
</dbReference>
<dbReference type="CDD" id="cd12113">
    <property type="entry name" value="PHP_PolIIIA_DnaE3"/>
    <property type="match status" value="1"/>
</dbReference>
<dbReference type="GO" id="GO:0005737">
    <property type="term" value="C:cytoplasm"/>
    <property type="evidence" value="ECO:0007669"/>
    <property type="project" value="UniProtKB-SubCell"/>
</dbReference>
<dbReference type="InterPro" id="IPR011708">
    <property type="entry name" value="DNA_pol3_alpha_NTPase_dom"/>
</dbReference>
<dbReference type="Gene3D" id="2.40.50.140">
    <property type="entry name" value="Nucleic acid-binding proteins"/>
    <property type="match status" value="1"/>
</dbReference>
<dbReference type="InterPro" id="IPR004013">
    <property type="entry name" value="PHP_dom"/>
</dbReference>
<accession>A0A1F7L0J8</accession>
<evidence type="ECO:0000313" key="11">
    <source>
        <dbReference type="Proteomes" id="UP000177050"/>
    </source>
</evidence>
<dbReference type="Proteomes" id="UP000177050">
    <property type="component" value="Unassembled WGS sequence"/>
</dbReference>
<dbReference type="Pfam" id="PF07733">
    <property type="entry name" value="DNA_pol3_alpha"/>
    <property type="match status" value="1"/>
</dbReference>
<name>A0A1F7L0J8_9BACT</name>
<dbReference type="CDD" id="cd04485">
    <property type="entry name" value="DnaE_OBF"/>
    <property type="match status" value="1"/>
</dbReference>
<keyword evidence="5" id="KW-0548">Nucleotidyltransferase</keyword>
<dbReference type="SUPFAM" id="SSF89550">
    <property type="entry name" value="PHP domain-like"/>
    <property type="match status" value="1"/>
</dbReference>
<feature type="domain" description="Polymerase/histidinol phosphatase N-terminal" evidence="9">
    <location>
        <begin position="4"/>
        <end position="71"/>
    </location>
</feature>
<dbReference type="GO" id="GO:0003676">
    <property type="term" value="F:nucleic acid binding"/>
    <property type="evidence" value="ECO:0007669"/>
    <property type="project" value="InterPro"/>
</dbReference>
<evidence type="ECO:0000256" key="5">
    <source>
        <dbReference type="ARBA" id="ARBA00022695"/>
    </source>
</evidence>
<protein>
    <recommendedName>
        <fullName evidence="3">DNA polymerase III subunit alpha</fullName>
        <ecNumber evidence="2">2.7.7.7</ecNumber>
    </recommendedName>
</protein>
<evidence type="ECO:0000256" key="1">
    <source>
        <dbReference type="ARBA" id="ARBA00004496"/>
    </source>
</evidence>
<evidence type="ECO:0000313" key="10">
    <source>
        <dbReference type="EMBL" id="OGK73574.1"/>
    </source>
</evidence>
<dbReference type="Pfam" id="PF01336">
    <property type="entry name" value="tRNA_anti-codon"/>
    <property type="match status" value="1"/>
</dbReference>
<dbReference type="PANTHER" id="PTHR32294">
    <property type="entry name" value="DNA POLYMERASE III SUBUNIT ALPHA"/>
    <property type="match status" value="1"/>
</dbReference>
<dbReference type="Gene3D" id="3.20.20.140">
    <property type="entry name" value="Metal-dependent hydrolases"/>
    <property type="match status" value="1"/>
</dbReference>
<dbReference type="GO" id="GO:0006260">
    <property type="term" value="P:DNA replication"/>
    <property type="evidence" value="ECO:0007669"/>
    <property type="project" value="UniProtKB-KW"/>
</dbReference>
<dbReference type="InterPro" id="IPR040982">
    <property type="entry name" value="DNA_pol3_finger"/>
</dbReference>
<sequence>MSFVHLHLHTEYSLLDGMCRVGDILQKAKDQGMSALAITDHGAMYGAFKYYVKAKEIGVKPIIGVELYKAKKSRFDKQANVDRDRYHLVLLAKDFEGYRNLLKLVSIAHLEGFYYKPRVDFEILKKFSKGIIAMSACLAGEIPQALLQNQTKEAERLLETYLDIYKDNFYIELQRHPNVDDLEKVNKDLISLAKRYAVPLVATNDVHYPNKEDAYAQEVLLCIQTQRTMLEKNRAMSMLDVPDYYFKTEGEMRNSFSDLPDAIENTNKIADLCNLEIPNGKWVLPYYETPNNMSPEEHLKVLVNERKSRTAIYDKKVTEKRLDYELDIITKKGYATYFLIVQDFVNWAKNKGIAVGPGRGSVAGSLVAYVLRITDINPLEHNLPFERFLNPERPTPPDIDIDFADIRRDEVLAYVTKKYGKEKVAQIITFGAMEARLAVRDVARALGQSYSQGDRIAKMIPQGKQGFQMKLAQALIEAPALKFAYQSEPDVKKVVDIAMRLESLPRHSSVHAAGVIISKDDLTEYVPIQTESKENRVITQYDMYSLDLNSAPNGKAVGLLKIDFLGLRNLTILEEALGFVKKSLGKTVDIHDVSLTDKKTYDLISKGETIGVFQLESGGMRRLAKDLKPSRMSDIIAMVALYRPGPMDLIPMFLEGKRNPKSIKYLHRDLMTILEETYGILVYQEQVMEIAHSLAGYSMSEADNLRMAMGKKKKALMDKERVKFINGCVKRKYTKHLAESIFNFMEKFAAYGFNKPHSASYALIAYWTAYMKANYPVEYMTALLTAELQGVAGPMREIKMAQAIEECRRMEIKVLPPDINKSIHDFEIENGEIRFGLSAIKNVGAAAIESILEARKTGPFAGFKDFLFRVDLRKVNKKTVESLAKTGAFNGMANPATLLFYYPQIVKELSDAKQESSKGQFSLFFQTSSKETLKDNFEPIQNFSEDELITMEKEVIGFLISKNPLIKFKNIIAQKSTKRIGEITKEDINKTHVLVGVISNRKIIKTKKDNHEMAFITIYDETGSIEAIVFPKLYAKISLSISLNQAIILKGKVTEKEDQLSVIVENAMKLT</sequence>
<dbReference type="Pfam" id="PF02811">
    <property type="entry name" value="PHP"/>
    <property type="match status" value="1"/>
</dbReference>
<dbReference type="InterPro" id="IPR041931">
    <property type="entry name" value="DNA_pol3_alpha_thumb_dom"/>
</dbReference>
<dbReference type="InterPro" id="IPR004805">
    <property type="entry name" value="DnaE2/DnaE/PolC"/>
</dbReference>
<dbReference type="AlphaFoldDB" id="A0A1F7L0J8"/>
<dbReference type="NCBIfam" id="NF005298">
    <property type="entry name" value="PRK06826.1"/>
    <property type="match status" value="1"/>
</dbReference>
<evidence type="ECO:0000256" key="3">
    <source>
        <dbReference type="ARBA" id="ARBA00019114"/>
    </source>
</evidence>
<gene>
    <name evidence="10" type="ORF">A3K52_02160</name>
</gene>
<dbReference type="Pfam" id="PF17657">
    <property type="entry name" value="DNA_pol3_finger"/>
    <property type="match status" value="1"/>
</dbReference>
<keyword evidence="4" id="KW-0808">Transferase</keyword>
<evidence type="ECO:0000256" key="2">
    <source>
        <dbReference type="ARBA" id="ARBA00012417"/>
    </source>
</evidence>
<keyword evidence="7" id="KW-0239">DNA-directed DNA polymerase</keyword>
<dbReference type="InterPro" id="IPR004365">
    <property type="entry name" value="NA-bd_OB_tRNA"/>
</dbReference>